<evidence type="ECO:0000256" key="7">
    <source>
        <dbReference type="ARBA" id="ARBA00022912"/>
    </source>
</evidence>
<evidence type="ECO:0000256" key="10">
    <source>
        <dbReference type="ARBA" id="ARBA00047761"/>
    </source>
</evidence>
<comment type="caution">
    <text evidence="14">The sequence shown here is derived from an EMBL/GenBank/DDBJ whole genome shotgun (WGS) entry which is preliminary data.</text>
</comment>
<dbReference type="SMART" id="SM00577">
    <property type="entry name" value="CPDc"/>
    <property type="match status" value="1"/>
</dbReference>
<keyword evidence="6" id="KW-0460">Magnesium</keyword>
<dbReference type="PROSITE" id="PS50969">
    <property type="entry name" value="FCP1"/>
    <property type="match status" value="1"/>
</dbReference>
<evidence type="ECO:0000313" key="14">
    <source>
        <dbReference type="EMBL" id="KAK0482526.1"/>
    </source>
</evidence>
<evidence type="ECO:0000256" key="4">
    <source>
        <dbReference type="ARBA" id="ARBA00022723"/>
    </source>
</evidence>
<dbReference type="SMART" id="SM00213">
    <property type="entry name" value="UBQ"/>
    <property type="match status" value="1"/>
</dbReference>
<proteinExistence type="predicted"/>
<keyword evidence="5" id="KW-0378">Hydrolase</keyword>
<evidence type="ECO:0000256" key="5">
    <source>
        <dbReference type="ARBA" id="ARBA00022801"/>
    </source>
</evidence>
<name>A0AA39PEW5_9AGAR</name>
<feature type="domain" description="Ubiquitin-like" evidence="12">
    <location>
        <begin position="36"/>
        <end position="112"/>
    </location>
</feature>
<dbReference type="PANTHER" id="PTHR48493">
    <property type="entry name" value="UBIQUITIN-LIKE DOMAIN-CONTAINING CTD PHOSPHATASE 1"/>
    <property type="match status" value="1"/>
</dbReference>
<keyword evidence="8" id="KW-0539">Nucleus</keyword>
<dbReference type="AlphaFoldDB" id="A0AA39PEW5"/>
<dbReference type="EMBL" id="JAUEPR010000007">
    <property type="protein sequence ID" value="KAK0482526.1"/>
    <property type="molecule type" value="Genomic_DNA"/>
</dbReference>
<dbReference type="EC" id="3.1.3.16" evidence="3"/>
<dbReference type="GO" id="GO:0004722">
    <property type="term" value="F:protein serine/threonine phosphatase activity"/>
    <property type="evidence" value="ECO:0007669"/>
    <property type="project" value="UniProtKB-EC"/>
</dbReference>
<comment type="catalytic activity">
    <reaction evidence="11">
        <text>O-phospho-L-threonyl-[protein] + H2O = L-threonyl-[protein] + phosphate</text>
        <dbReference type="Rhea" id="RHEA:47004"/>
        <dbReference type="Rhea" id="RHEA-COMP:11060"/>
        <dbReference type="Rhea" id="RHEA-COMP:11605"/>
        <dbReference type="ChEBI" id="CHEBI:15377"/>
        <dbReference type="ChEBI" id="CHEBI:30013"/>
        <dbReference type="ChEBI" id="CHEBI:43474"/>
        <dbReference type="ChEBI" id="CHEBI:61977"/>
        <dbReference type="EC" id="3.1.3.16"/>
    </reaction>
</comment>
<sequence>MTSLPDAASVPANGMEVARRDGPVVENGSGIVETWISLQFTWSGRSFSLDIADTDTVYDLKGYLHSLTRVPPQRQKILGLVKGKLPPDQVRIADLKLALGKKFSLVGTPEGDEIKDPSELEGFSDIINDLDLDVLMDITARSRYLTDPRNARKVKEYTAKTNINIIHPVRPGKKLLVLDIDYTILDTKPLTSGSLPPAECARPGLHEFLEAIYPFYDICIWSQTSWIWLETKLVELGMVGGSRNYQISFVLDKTSMFTVFSQRDNKPWQHSVKPLQIIWNLIPEFGARNTIHIDDLSRNFALNPGQGLKIHAFKNAHTPEAMRDRELEKVRRYMLSIANVEDFRTLEHSNWKDAVKKLPRP</sequence>
<dbReference type="NCBIfam" id="TIGR02245">
    <property type="entry name" value="HAD_IIID1"/>
    <property type="match status" value="1"/>
</dbReference>
<dbReference type="InterPro" id="IPR029071">
    <property type="entry name" value="Ubiquitin-like_domsf"/>
</dbReference>
<evidence type="ECO:0000256" key="2">
    <source>
        <dbReference type="ARBA" id="ARBA00004123"/>
    </source>
</evidence>
<evidence type="ECO:0000259" key="12">
    <source>
        <dbReference type="PROSITE" id="PS50053"/>
    </source>
</evidence>
<dbReference type="Pfam" id="PF00240">
    <property type="entry name" value="ubiquitin"/>
    <property type="match status" value="1"/>
</dbReference>
<evidence type="ECO:0000256" key="8">
    <source>
        <dbReference type="ARBA" id="ARBA00023242"/>
    </source>
</evidence>
<protein>
    <recommendedName>
        <fullName evidence="3">protein-serine/threonine phosphatase</fullName>
        <ecNumber evidence="3">3.1.3.16</ecNumber>
    </recommendedName>
    <alternativeName>
        <fullName evidence="9">Nuclear proteasome inhibitor UBLCP1</fullName>
    </alternativeName>
</protein>
<dbReference type="SUPFAM" id="SSF56784">
    <property type="entry name" value="HAD-like"/>
    <property type="match status" value="1"/>
</dbReference>
<feature type="domain" description="FCP1 homology" evidence="13">
    <location>
        <begin position="169"/>
        <end position="337"/>
    </location>
</feature>
<dbReference type="SUPFAM" id="SSF54236">
    <property type="entry name" value="Ubiquitin-like"/>
    <property type="match status" value="1"/>
</dbReference>
<comment type="cofactor">
    <cofactor evidence="1">
        <name>Mg(2+)</name>
        <dbReference type="ChEBI" id="CHEBI:18420"/>
    </cofactor>
</comment>
<dbReference type="InterPro" id="IPR011943">
    <property type="entry name" value="HAD-SF_hydro_IIID"/>
</dbReference>
<evidence type="ECO:0000256" key="9">
    <source>
        <dbReference type="ARBA" id="ARBA00032039"/>
    </source>
</evidence>
<evidence type="ECO:0000256" key="11">
    <source>
        <dbReference type="ARBA" id="ARBA00048336"/>
    </source>
</evidence>
<dbReference type="PANTHER" id="PTHR48493:SF1">
    <property type="entry name" value="UBIQUITIN-LIKE DOMAIN-CONTAINING CTD PHOSPHATASE 1"/>
    <property type="match status" value="1"/>
</dbReference>
<dbReference type="Pfam" id="PF03031">
    <property type="entry name" value="NIF"/>
    <property type="match status" value="1"/>
</dbReference>
<dbReference type="InterPro" id="IPR036412">
    <property type="entry name" value="HAD-like_sf"/>
</dbReference>
<comment type="catalytic activity">
    <reaction evidence="10">
        <text>O-phospho-L-seryl-[protein] + H2O = L-seryl-[protein] + phosphate</text>
        <dbReference type="Rhea" id="RHEA:20629"/>
        <dbReference type="Rhea" id="RHEA-COMP:9863"/>
        <dbReference type="Rhea" id="RHEA-COMP:11604"/>
        <dbReference type="ChEBI" id="CHEBI:15377"/>
        <dbReference type="ChEBI" id="CHEBI:29999"/>
        <dbReference type="ChEBI" id="CHEBI:43474"/>
        <dbReference type="ChEBI" id="CHEBI:83421"/>
        <dbReference type="EC" id="3.1.3.16"/>
    </reaction>
</comment>
<evidence type="ECO:0000256" key="3">
    <source>
        <dbReference type="ARBA" id="ARBA00013081"/>
    </source>
</evidence>
<accession>A0AA39PEW5</accession>
<keyword evidence="4" id="KW-0479">Metal-binding</keyword>
<dbReference type="InterPro" id="IPR000626">
    <property type="entry name" value="Ubiquitin-like_dom"/>
</dbReference>
<dbReference type="Proteomes" id="UP001175227">
    <property type="component" value="Unassembled WGS sequence"/>
</dbReference>
<dbReference type="Gene3D" id="3.10.20.90">
    <property type="entry name" value="Phosphatidylinositol 3-kinase Catalytic Subunit, Chain A, domain 1"/>
    <property type="match status" value="1"/>
</dbReference>
<dbReference type="InterPro" id="IPR023214">
    <property type="entry name" value="HAD_sf"/>
</dbReference>
<evidence type="ECO:0000259" key="13">
    <source>
        <dbReference type="PROSITE" id="PS50969"/>
    </source>
</evidence>
<dbReference type="PROSITE" id="PS50053">
    <property type="entry name" value="UBIQUITIN_2"/>
    <property type="match status" value="1"/>
</dbReference>
<reference evidence="14" key="1">
    <citation type="submission" date="2023-06" db="EMBL/GenBank/DDBJ databases">
        <authorList>
            <consortium name="Lawrence Berkeley National Laboratory"/>
            <person name="Ahrendt S."/>
            <person name="Sahu N."/>
            <person name="Indic B."/>
            <person name="Wong-Bajracharya J."/>
            <person name="Merenyi Z."/>
            <person name="Ke H.-M."/>
            <person name="Monk M."/>
            <person name="Kocsube S."/>
            <person name="Drula E."/>
            <person name="Lipzen A."/>
            <person name="Balint B."/>
            <person name="Henrissat B."/>
            <person name="Andreopoulos B."/>
            <person name="Martin F.M."/>
            <person name="Harder C.B."/>
            <person name="Rigling D."/>
            <person name="Ford K.L."/>
            <person name="Foster G.D."/>
            <person name="Pangilinan J."/>
            <person name="Papanicolaou A."/>
            <person name="Barry K."/>
            <person name="LaButti K."/>
            <person name="Viragh M."/>
            <person name="Koriabine M."/>
            <person name="Yan M."/>
            <person name="Riley R."/>
            <person name="Champramary S."/>
            <person name="Plett K.L."/>
            <person name="Tsai I.J."/>
            <person name="Slot J."/>
            <person name="Sipos G."/>
            <person name="Plett J."/>
            <person name="Nagy L.G."/>
            <person name="Grigoriev I.V."/>
        </authorList>
    </citation>
    <scope>NUCLEOTIDE SEQUENCE</scope>
    <source>
        <strain evidence="14">ICMP 16352</strain>
    </source>
</reference>
<dbReference type="GO" id="GO:0005634">
    <property type="term" value="C:nucleus"/>
    <property type="evidence" value="ECO:0007669"/>
    <property type="project" value="UniProtKB-SubCell"/>
</dbReference>
<dbReference type="GO" id="GO:0046872">
    <property type="term" value="F:metal ion binding"/>
    <property type="evidence" value="ECO:0007669"/>
    <property type="project" value="UniProtKB-KW"/>
</dbReference>
<dbReference type="InterPro" id="IPR051658">
    <property type="entry name" value="UBLCP1"/>
</dbReference>
<evidence type="ECO:0000313" key="15">
    <source>
        <dbReference type="Proteomes" id="UP001175227"/>
    </source>
</evidence>
<dbReference type="InterPro" id="IPR004274">
    <property type="entry name" value="FCP1_dom"/>
</dbReference>
<keyword evidence="7" id="KW-0904">Protein phosphatase</keyword>
<comment type="subcellular location">
    <subcellularLocation>
        <location evidence="2">Nucleus</location>
    </subcellularLocation>
</comment>
<organism evidence="14 15">
    <name type="scientific">Armillaria novae-zelandiae</name>
    <dbReference type="NCBI Taxonomy" id="153914"/>
    <lineage>
        <taxon>Eukaryota</taxon>
        <taxon>Fungi</taxon>
        <taxon>Dikarya</taxon>
        <taxon>Basidiomycota</taxon>
        <taxon>Agaricomycotina</taxon>
        <taxon>Agaricomycetes</taxon>
        <taxon>Agaricomycetidae</taxon>
        <taxon>Agaricales</taxon>
        <taxon>Marasmiineae</taxon>
        <taxon>Physalacriaceae</taxon>
        <taxon>Armillaria</taxon>
    </lineage>
</organism>
<gene>
    <name evidence="14" type="ORF">IW261DRAFT_1468174</name>
</gene>
<dbReference type="GO" id="GO:0090364">
    <property type="term" value="P:regulation of proteasome assembly"/>
    <property type="evidence" value="ECO:0007669"/>
    <property type="project" value="InterPro"/>
</dbReference>
<evidence type="ECO:0000256" key="1">
    <source>
        <dbReference type="ARBA" id="ARBA00001946"/>
    </source>
</evidence>
<dbReference type="Gene3D" id="3.40.50.1000">
    <property type="entry name" value="HAD superfamily/HAD-like"/>
    <property type="match status" value="1"/>
</dbReference>
<evidence type="ECO:0000256" key="6">
    <source>
        <dbReference type="ARBA" id="ARBA00022842"/>
    </source>
</evidence>
<keyword evidence="15" id="KW-1185">Reference proteome</keyword>